<dbReference type="Proteomes" id="UP000014500">
    <property type="component" value="Unassembled WGS sequence"/>
</dbReference>
<dbReference type="HOGENOM" id="CLU_3208187_0_0_1"/>
<evidence type="ECO:0000313" key="2">
    <source>
        <dbReference type="Proteomes" id="UP000014500"/>
    </source>
</evidence>
<accession>T1IK51</accession>
<sequence>MLRVFAFGVVRFSNLQPSIRILLQSIILIPEIKFSTLQFCTTLLC</sequence>
<proteinExistence type="predicted"/>
<dbReference type="EnsemblMetazoa" id="SMAR001287-RA">
    <property type="protein sequence ID" value="SMAR001287-PA"/>
    <property type="gene ID" value="SMAR001287"/>
</dbReference>
<reference evidence="1" key="2">
    <citation type="submission" date="2015-02" db="UniProtKB">
        <authorList>
            <consortium name="EnsemblMetazoa"/>
        </authorList>
    </citation>
    <scope>IDENTIFICATION</scope>
</reference>
<dbReference type="EMBL" id="AFFK01015043">
    <property type="status" value="NOT_ANNOTATED_CDS"/>
    <property type="molecule type" value="Genomic_DNA"/>
</dbReference>
<reference evidence="2" key="1">
    <citation type="submission" date="2011-05" db="EMBL/GenBank/DDBJ databases">
        <authorList>
            <person name="Richards S.R."/>
            <person name="Qu J."/>
            <person name="Jiang H."/>
            <person name="Jhangiani S.N."/>
            <person name="Agravi P."/>
            <person name="Goodspeed R."/>
            <person name="Gross S."/>
            <person name="Mandapat C."/>
            <person name="Jackson L."/>
            <person name="Mathew T."/>
            <person name="Pu L."/>
            <person name="Thornton R."/>
            <person name="Saada N."/>
            <person name="Wilczek-Boney K.B."/>
            <person name="Lee S."/>
            <person name="Kovar C."/>
            <person name="Wu Y."/>
            <person name="Scherer S.E."/>
            <person name="Worley K.C."/>
            <person name="Muzny D.M."/>
            <person name="Gibbs R."/>
        </authorList>
    </citation>
    <scope>NUCLEOTIDE SEQUENCE</scope>
    <source>
        <strain evidence="2">Brora</strain>
    </source>
</reference>
<name>T1IK51_STRMM</name>
<organism evidence="1 2">
    <name type="scientific">Strigamia maritima</name>
    <name type="common">European centipede</name>
    <name type="synonym">Geophilus maritimus</name>
    <dbReference type="NCBI Taxonomy" id="126957"/>
    <lineage>
        <taxon>Eukaryota</taxon>
        <taxon>Metazoa</taxon>
        <taxon>Ecdysozoa</taxon>
        <taxon>Arthropoda</taxon>
        <taxon>Myriapoda</taxon>
        <taxon>Chilopoda</taxon>
        <taxon>Pleurostigmophora</taxon>
        <taxon>Geophilomorpha</taxon>
        <taxon>Linotaeniidae</taxon>
        <taxon>Strigamia</taxon>
    </lineage>
</organism>
<protein>
    <submittedName>
        <fullName evidence="1">Uncharacterized protein</fullName>
    </submittedName>
</protein>
<dbReference type="AlphaFoldDB" id="T1IK51"/>
<keyword evidence="2" id="KW-1185">Reference proteome</keyword>
<evidence type="ECO:0000313" key="1">
    <source>
        <dbReference type="EnsemblMetazoa" id="SMAR001287-PA"/>
    </source>
</evidence>